<dbReference type="Proteomes" id="UP001190700">
    <property type="component" value="Unassembled WGS sequence"/>
</dbReference>
<evidence type="ECO:0000313" key="10">
    <source>
        <dbReference type="Proteomes" id="UP001190700"/>
    </source>
</evidence>
<protein>
    <recommendedName>
        <fullName evidence="8">Right handed beta helix domain-containing protein</fullName>
    </recommendedName>
</protein>
<evidence type="ECO:0000256" key="7">
    <source>
        <dbReference type="ARBA" id="ARBA00023237"/>
    </source>
</evidence>
<organism evidence="9 10">
    <name type="scientific">Cymbomonas tetramitiformis</name>
    <dbReference type="NCBI Taxonomy" id="36881"/>
    <lineage>
        <taxon>Eukaryota</taxon>
        <taxon>Viridiplantae</taxon>
        <taxon>Chlorophyta</taxon>
        <taxon>Pyramimonadophyceae</taxon>
        <taxon>Pyramimonadales</taxon>
        <taxon>Pyramimonadaceae</taxon>
        <taxon>Cymbomonas</taxon>
    </lineage>
</organism>
<reference evidence="9 10" key="1">
    <citation type="journal article" date="2015" name="Genome Biol. Evol.">
        <title>Comparative Genomics of a Bacterivorous Green Alga Reveals Evolutionary Causalities and Consequences of Phago-Mixotrophic Mode of Nutrition.</title>
        <authorList>
            <person name="Burns J.A."/>
            <person name="Paasch A."/>
            <person name="Narechania A."/>
            <person name="Kim E."/>
        </authorList>
    </citation>
    <scope>NUCLEOTIDE SEQUENCE [LARGE SCALE GENOMIC DNA]</scope>
    <source>
        <strain evidence="9 10">PLY_AMNH</strain>
    </source>
</reference>
<dbReference type="SUPFAM" id="SSF51126">
    <property type="entry name" value="Pectin lyase-like"/>
    <property type="match status" value="1"/>
</dbReference>
<dbReference type="NCBIfam" id="TIGR01376">
    <property type="entry name" value="POMP_repeat"/>
    <property type="match status" value="1"/>
</dbReference>
<comment type="subcellular location">
    <subcellularLocation>
        <location evidence="1">Cell envelope</location>
    </subcellularLocation>
    <subcellularLocation>
        <location evidence="2">Cell outer membrane</location>
    </subcellularLocation>
    <subcellularLocation>
        <location evidence="3">Secreted</location>
    </subcellularLocation>
</comment>
<dbReference type="EMBL" id="LGRX02016362">
    <property type="protein sequence ID" value="KAK3262235.1"/>
    <property type="molecule type" value="Genomic_DNA"/>
</dbReference>
<feature type="domain" description="Right handed beta helix" evidence="8">
    <location>
        <begin position="15"/>
        <end position="104"/>
    </location>
</feature>
<dbReference type="InterPro" id="IPR011050">
    <property type="entry name" value="Pectin_lyase_fold/virulence"/>
</dbReference>
<dbReference type="AlphaFoldDB" id="A0AAE0KVS2"/>
<accession>A0AAE0KVS2</accession>
<keyword evidence="10" id="KW-1185">Reference proteome</keyword>
<dbReference type="PANTHER" id="PTHR11319:SF35">
    <property type="entry name" value="OUTER MEMBRANE PROTEIN PMPC-RELATED"/>
    <property type="match status" value="1"/>
</dbReference>
<dbReference type="Pfam" id="PF13229">
    <property type="entry name" value="Beta_helix"/>
    <property type="match status" value="1"/>
</dbReference>
<evidence type="ECO:0000256" key="1">
    <source>
        <dbReference type="ARBA" id="ARBA00004196"/>
    </source>
</evidence>
<keyword evidence="7" id="KW-0998">Cell outer membrane</keyword>
<dbReference type="PANTHER" id="PTHR11319">
    <property type="entry name" value="G PROTEIN-COUPLED RECEPTOR-RELATED"/>
    <property type="match status" value="1"/>
</dbReference>
<evidence type="ECO:0000256" key="6">
    <source>
        <dbReference type="ARBA" id="ARBA00023136"/>
    </source>
</evidence>
<dbReference type="InterPro" id="IPR012334">
    <property type="entry name" value="Pectin_lyas_fold"/>
</dbReference>
<evidence type="ECO:0000256" key="2">
    <source>
        <dbReference type="ARBA" id="ARBA00004442"/>
    </source>
</evidence>
<proteinExistence type="predicted"/>
<evidence type="ECO:0000259" key="8">
    <source>
        <dbReference type="Pfam" id="PF13229"/>
    </source>
</evidence>
<keyword evidence="5" id="KW-0732">Signal</keyword>
<gene>
    <name evidence="9" type="ORF">CYMTET_28895</name>
</gene>
<sequence>MVSQCGGVADIITSGDVSISECTISGNSASSNGGVAYIYEGSTVTITNSTITDNSAAIGGAVAIKRGFMEVRSSTFSKNRAQEGGGAIAATRQSSLFLHQDVIFEQNTAGSTGKAHLTRALLSGVHPCGARV</sequence>
<keyword evidence="4" id="KW-0964">Secreted</keyword>
<keyword evidence="6" id="KW-0472">Membrane</keyword>
<name>A0AAE0KVS2_9CHLO</name>
<evidence type="ECO:0000256" key="4">
    <source>
        <dbReference type="ARBA" id="ARBA00022525"/>
    </source>
</evidence>
<dbReference type="InterPro" id="IPR003368">
    <property type="entry name" value="POMP_repeat"/>
</dbReference>
<dbReference type="InterPro" id="IPR039448">
    <property type="entry name" value="Beta_helix"/>
</dbReference>
<dbReference type="Gene3D" id="2.160.20.10">
    <property type="entry name" value="Single-stranded right-handed beta-helix, Pectin lyase-like"/>
    <property type="match status" value="1"/>
</dbReference>
<evidence type="ECO:0000256" key="3">
    <source>
        <dbReference type="ARBA" id="ARBA00004613"/>
    </source>
</evidence>
<dbReference type="GO" id="GO:0005576">
    <property type="term" value="C:extracellular region"/>
    <property type="evidence" value="ECO:0007669"/>
    <property type="project" value="UniProtKB-SubCell"/>
</dbReference>
<evidence type="ECO:0000256" key="5">
    <source>
        <dbReference type="ARBA" id="ARBA00022729"/>
    </source>
</evidence>
<comment type="caution">
    <text evidence="9">The sequence shown here is derived from an EMBL/GenBank/DDBJ whole genome shotgun (WGS) entry which is preliminary data.</text>
</comment>
<evidence type="ECO:0000313" key="9">
    <source>
        <dbReference type="EMBL" id="KAK3262235.1"/>
    </source>
</evidence>